<evidence type="ECO:0000313" key="1">
    <source>
        <dbReference type="EMBL" id="RWS09624.1"/>
    </source>
</evidence>
<dbReference type="EMBL" id="NCKU01002421">
    <property type="protein sequence ID" value="RWS09624.1"/>
    <property type="molecule type" value="Genomic_DNA"/>
</dbReference>
<gene>
    <name evidence="1" type="ORF">B4U79_02664</name>
    <name evidence="2" type="ORF">B4U79_02755</name>
</gene>
<dbReference type="AlphaFoldDB" id="A0A3S3PWU1"/>
<protein>
    <submittedName>
        <fullName evidence="1">Uncharacterized protein</fullName>
    </submittedName>
</protein>
<sequence>MKPAPLLAAPLMVIQSRWSLGFKGMAYS</sequence>
<reference evidence="1 3" key="1">
    <citation type="journal article" date="2018" name="Gigascience">
        <title>Genomes of trombidid mites reveal novel predicted allergens and laterally-transferred genes associated with secondary metabolism.</title>
        <authorList>
            <person name="Dong X."/>
            <person name="Chaisiri K."/>
            <person name="Xia D."/>
            <person name="Armstrong S.D."/>
            <person name="Fang Y."/>
            <person name="Donnelly M.J."/>
            <person name="Kadowaki T."/>
            <person name="McGarry J.W."/>
            <person name="Darby A.C."/>
            <person name="Makepeace B.L."/>
        </authorList>
    </citation>
    <scope>NUCLEOTIDE SEQUENCE [LARGE SCALE GENOMIC DNA]</scope>
    <source>
        <strain evidence="1">UoL-WK</strain>
    </source>
</reference>
<reference evidence="1" key="2">
    <citation type="submission" date="2018-11" db="EMBL/GenBank/DDBJ databases">
        <title>Trombidioid mite genomics.</title>
        <authorList>
            <person name="Dong X."/>
        </authorList>
    </citation>
    <scope>NUCLEOTIDE SEQUENCE</scope>
    <source>
        <strain evidence="1">UoL-WK</strain>
    </source>
</reference>
<keyword evidence="3" id="KW-1185">Reference proteome</keyword>
<dbReference type="EMBL" id="NCKU01002419">
    <property type="protein sequence ID" value="RWS09625.1"/>
    <property type="molecule type" value="Genomic_DNA"/>
</dbReference>
<proteinExistence type="predicted"/>
<comment type="caution">
    <text evidence="1">The sequence shown here is derived from an EMBL/GenBank/DDBJ whole genome shotgun (WGS) entry which is preliminary data.</text>
</comment>
<dbReference type="Proteomes" id="UP000285301">
    <property type="component" value="Unassembled WGS sequence"/>
</dbReference>
<organism evidence="1 3">
    <name type="scientific">Dinothrombium tinctorium</name>
    <dbReference type="NCBI Taxonomy" id="1965070"/>
    <lineage>
        <taxon>Eukaryota</taxon>
        <taxon>Metazoa</taxon>
        <taxon>Ecdysozoa</taxon>
        <taxon>Arthropoda</taxon>
        <taxon>Chelicerata</taxon>
        <taxon>Arachnida</taxon>
        <taxon>Acari</taxon>
        <taxon>Acariformes</taxon>
        <taxon>Trombidiformes</taxon>
        <taxon>Prostigmata</taxon>
        <taxon>Anystina</taxon>
        <taxon>Parasitengona</taxon>
        <taxon>Trombidioidea</taxon>
        <taxon>Trombidiidae</taxon>
        <taxon>Dinothrombium</taxon>
    </lineage>
</organism>
<name>A0A3S3PWU1_9ACAR</name>
<evidence type="ECO:0000313" key="2">
    <source>
        <dbReference type="EMBL" id="RWS09625.1"/>
    </source>
</evidence>
<evidence type="ECO:0000313" key="3">
    <source>
        <dbReference type="Proteomes" id="UP000285301"/>
    </source>
</evidence>
<accession>A0A3S3PWU1</accession>